<dbReference type="Gene3D" id="3.40.50.1820">
    <property type="entry name" value="alpha/beta hydrolase"/>
    <property type="match status" value="1"/>
</dbReference>
<name>A0A3M3S9H3_PSECA</name>
<dbReference type="EMBL" id="RBPH01000179">
    <property type="protein sequence ID" value="RMN79393.1"/>
    <property type="molecule type" value="Genomic_DNA"/>
</dbReference>
<evidence type="ECO:0000313" key="4">
    <source>
        <dbReference type="Proteomes" id="UP000270524"/>
    </source>
</evidence>
<dbReference type="EMBL" id="RBPJ01000007">
    <property type="protein sequence ID" value="RMO05288.1"/>
    <property type="molecule type" value="Genomic_DNA"/>
</dbReference>
<reference evidence="3 4" key="1">
    <citation type="submission" date="2018-08" db="EMBL/GenBank/DDBJ databases">
        <title>Recombination of ecologically and evolutionarily significant loci maintains genetic cohesion in the Pseudomonas syringae species complex.</title>
        <authorList>
            <person name="Dillon M."/>
            <person name="Thakur S."/>
            <person name="Almeida R.N.D."/>
            <person name="Weir B.S."/>
            <person name="Guttman D.S."/>
        </authorList>
    </citation>
    <scope>NUCLEOTIDE SEQUENCE [LARGE SCALE GENOMIC DNA]</scope>
    <source>
        <strain evidence="1 3">ICMP 15201</strain>
        <strain evidence="2 4">ICMP 15203</strain>
    </source>
</reference>
<comment type="caution">
    <text evidence="2">The sequence shown here is derived from an EMBL/GenBank/DDBJ whole genome shotgun (WGS) entry which is preliminary data.</text>
</comment>
<dbReference type="Proteomes" id="UP000270524">
    <property type="component" value="Unassembled WGS sequence"/>
</dbReference>
<protein>
    <submittedName>
        <fullName evidence="2">Uncharacterized protein</fullName>
    </submittedName>
</protein>
<dbReference type="Proteomes" id="UP000269335">
    <property type="component" value="Unassembled WGS sequence"/>
</dbReference>
<sequence length="434" mass="47673">MFRLSRLGIRDNGQALGDRLDEAFRRTNVREFHEPLATIWFSLARHHEHAGGFSIMQSMRHLIAFVIALTVYASQSCADSAVREEQLLLPIQVGARHEKIEALIVRPLRAGKFPIALIVNGAAAPHESDAHADWLAHIAHDFAHRGWLAVSVVWPGYGRSTGRFIDEAGNCTNPDVARFLDTHGKELGAALATLRKRPDVDPSVALGVGISIGGASMLDLAAQPEHPLTAVINISGGVYHYSTVGSPDANCSLYNTDLVRNFTRFGSHNPTPTLWLYAENDPYFGPDLVARMVDGYRSQGGDAEYVALPPFGNNGHTLFKDEASKLIKPHIEDFLKAHRLPAMDDDGLMPLLSKLTPADRTEAEAYLLSVTEKAMAKSAEADGIFWYYGARSIKTARQKALSNCRNATGKRCRVIVENSRLVPGWKDTVPPPRN</sequence>
<dbReference type="AlphaFoldDB" id="A0A3M3S9H3"/>
<gene>
    <name evidence="2" type="ORF">ALQ51_00851</name>
    <name evidence="1" type="ORF">ALQ53_01617</name>
</gene>
<proteinExistence type="predicted"/>
<dbReference type="SUPFAM" id="SSF53474">
    <property type="entry name" value="alpha/beta-Hydrolases"/>
    <property type="match status" value="1"/>
</dbReference>
<evidence type="ECO:0000313" key="2">
    <source>
        <dbReference type="EMBL" id="RMO05288.1"/>
    </source>
</evidence>
<evidence type="ECO:0000313" key="3">
    <source>
        <dbReference type="Proteomes" id="UP000269335"/>
    </source>
</evidence>
<dbReference type="InterPro" id="IPR050261">
    <property type="entry name" value="FrsA_esterase"/>
</dbReference>
<accession>A0A3M3S9H3</accession>
<evidence type="ECO:0000313" key="1">
    <source>
        <dbReference type="EMBL" id="RMN79393.1"/>
    </source>
</evidence>
<dbReference type="InterPro" id="IPR029058">
    <property type="entry name" value="AB_hydrolase_fold"/>
</dbReference>
<organism evidence="2 4">
    <name type="scientific">Pseudomonas cannabina</name>
    <dbReference type="NCBI Taxonomy" id="86840"/>
    <lineage>
        <taxon>Bacteria</taxon>
        <taxon>Pseudomonadati</taxon>
        <taxon>Pseudomonadota</taxon>
        <taxon>Gammaproteobacteria</taxon>
        <taxon>Pseudomonadales</taxon>
        <taxon>Pseudomonadaceae</taxon>
        <taxon>Pseudomonas</taxon>
    </lineage>
</organism>
<dbReference type="PANTHER" id="PTHR22946">
    <property type="entry name" value="DIENELACTONE HYDROLASE DOMAIN-CONTAINING PROTEIN-RELATED"/>
    <property type="match status" value="1"/>
</dbReference>